<sequence>MGNDRAPEMNMGNDTVPEMNMGNDISPDMSSGILECVGGVEKIVEDNKITENILSNPTIPIQALQTQLQQKYEINISVMKAMRAKSIATQKIWGDFEEQFSLLRDYIQELKRCNPGTTVKLDVEDEPNPNSTTRKFKRIYVCLGPLKQGFKVGKRDLLGLDGTFMKGPFPGQVLAAVGIDSNNGTYPLAYGIVEAESMASWSWFLQYLGEDLDLFANSNFTFISDRQKGILPAIAKLFPYAEHRFCLRHIHDNMKQQWKGKAYKDHLWKCATATTIPQFQQAMEDLRMVNQPCYDWLKQIPPQHWARSHFTG</sequence>
<gene>
    <name evidence="1" type="ORF">L6452_36793</name>
</gene>
<evidence type="ECO:0000313" key="1">
    <source>
        <dbReference type="EMBL" id="KAI3677529.1"/>
    </source>
</evidence>
<evidence type="ECO:0000313" key="2">
    <source>
        <dbReference type="Proteomes" id="UP001055879"/>
    </source>
</evidence>
<keyword evidence="2" id="KW-1185">Reference proteome</keyword>
<comment type="caution">
    <text evidence="1">The sequence shown here is derived from an EMBL/GenBank/DDBJ whole genome shotgun (WGS) entry which is preliminary data.</text>
</comment>
<accession>A0ACB8Y139</accession>
<reference evidence="1 2" key="2">
    <citation type="journal article" date="2022" name="Mol. Ecol. Resour.">
        <title>The genomes of chicory, endive, great burdock and yacon provide insights into Asteraceae paleo-polyploidization history and plant inulin production.</title>
        <authorList>
            <person name="Fan W."/>
            <person name="Wang S."/>
            <person name="Wang H."/>
            <person name="Wang A."/>
            <person name="Jiang F."/>
            <person name="Liu H."/>
            <person name="Zhao H."/>
            <person name="Xu D."/>
            <person name="Zhang Y."/>
        </authorList>
    </citation>
    <scope>NUCLEOTIDE SEQUENCE [LARGE SCALE GENOMIC DNA]</scope>
    <source>
        <strain evidence="2">cv. Niubang</strain>
    </source>
</reference>
<dbReference type="EMBL" id="CM042060">
    <property type="protein sequence ID" value="KAI3677529.1"/>
    <property type="molecule type" value="Genomic_DNA"/>
</dbReference>
<reference evidence="2" key="1">
    <citation type="journal article" date="2022" name="Mol. Ecol. Resour.">
        <title>The genomes of chicory, endive, great burdock and yacon provide insights into Asteraceae palaeo-polyploidization history and plant inulin production.</title>
        <authorList>
            <person name="Fan W."/>
            <person name="Wang S."/>
            <person name="Wang H."/>
            <person name="Wang A."/>
            <person name="Jiang F."/>
            <person name="Liu H."/>
            <person name="Zhao H."/>
            <person name="Xu D."/>
            <person name="Zhang Y."/>
        </authorList>
    </citation>
    <scope>NUCLEOTIDE SEQUENCE [LARGE SCALE GENOMIC DNA]</scope>
    <source>
        <strain evidence="2">cv. Niubang</strain>
    </source>
</reference>
<organism evidence="1 2">
    <name type="scientific">Arctium lappa</name>
    <name type="common">Greater burdock</name>
    <name type="synonym">Lappa major</name>
    <dbReference type="NCBI Taxonomy" id="4217"/>
    <lineage>
        <taxon>Eukaryota</taxon>
        <taxon>Viridiplantae</taxon>
        <taxon>Streptophyta</taxon>
        <taxon>Embryophyta</taxon>
        <taxon>Tracheophyta</taxon>
        <taxon>Spermatophyta</taxon>
        <taxon>Magnoliopsida</taxon>
        <taxon>eudicotyledons</taxon>
        <taxon>Gunneridae</taxon>
        <taxon>Pentapetalae</taxon>
        <taxon>asterids</taxon>
        <taxon>campanulids</taxon>
        <taxon>Asterales</taxon>
        <taxon>Asteraceae</taxon>
        <taxon>Carduoideae</taxon>
        <taxon>Cardueae</taxon>
        <taxon>Arctiinae</taxon>
        <taxon>Arctium</taxon>
    </lineage>
</organism>
<dbReference type="Proteomes" id="UP001055879">
    <property type="component" value="Linkage Group LG14"/>
</dbReference>
<protein>
    <submittedName>
        <fullName evidence="1">Uncharacterized protein</fullName>
    </submittedName>
</protein>
<name>A0ACB8Y139_ARCLA</name>
<proteinExistence type="predicted"/>